<dbReference type="InterPro" id="IPR036514">
    <property type="entry name" value="SGNH_hydro_sf"/>
</dbReference>
<gene>
    <name evidence="5" type="ORF">J7T54_008481</name>
</gene>
<evidence type="ECO:0000313" key="6">
    <source>
        <dbReference type="Proteomes" id="UP001055219"/>
    </source>
</evidence>
<dbReference type="InterPro" id="IPR013517">
    <property type="entry name" value="FG-GAP"/>
</dbReference>
<organism evidence="5 6">
    <name type="scientific">Emericellopsis cladophorae</name>
    <dbReference type="NCBI Taxonomy" id="2686198"/>
    <lineage>
        <taxon>Eukaryota</taxon>
        <taxon>Fungi</taxon>
        <taxon>Dikarya</taxon>
        <taxon>Ascomycota</taxon>
        <taxon>Pezizomycotina</taxon>
        <taxon>Sordariomycetes</taxon>
        <taxon>Hypocreomycetidae</taxon>
        <taxon>Hypocreales</taxon>
        <taxon>Bionectriaceae</taxon>
        <taxon>Emericellopsis</taxon>
    </lineage>
</organism>
<dbReference type="InterPro" id="IPR051532">
    <property type="entry name" value="Ester_Hydrolysis_Enzymes"/>
</dbReference>
<dbReference type="Pfam" id="PF13517">
    <property type="entry name" value="FG-GAP_3"/>
    <property type="match status" value="1"/>
</dbReference>
<accession>A0A9P9XV05</accession>
<feature type="chain" id="PRO_5040473640" evidence="3">
    <location>
        <begin position="24"/>
        <end position="1379"/>
    </location>
</feature>
<keyword evidence="6" id="KW-1185">Reference proteome</keyword>
<dbReference type="Pfam" id="PF13472">
    <property type="entry name" value="Lipase_GDSL_2"/>
    <property type="match status" value="1"/>
</dbReference>
<feature type="signal peptide" evidence="3">
    <location>
        <begin position="1"/>
        <end position="23"/>
    </location>
</feature>
<dbReference type="PANTHER" id="PTHR30383:SF31">
    <property type="entry name" value="SGNH HYDROLASE-TYPE ESTERASE DOMAIN-CONTAINING PROTEIN-RELATED"/>
    <property type="match status" value="1"/>
</dbReference>
<evidence type="ECO:0000313" key="5">
    <source>
        <dbReference type="EMBL" id="KAI6778303.1"/>
    </source>
</evidence>
<evidence type="ECO:0000256" key="3">
    <source>
        <dbReference type="SAM" id="SignalP"/>
    </source>
</evidence>
<dbReference type="SUPFAM" id="SSF69318">
    <property type="entry name" value="Integrin alpha N-terminal domain"/>
    <property type="match status" value="1"/>
</dbReference>
<evidence type="ECO:0000256" key="2">
    <source>
        <dbReference type="SAM" id="MobiDB-lite"/>
    </source>
</evidence>
<proteinExistence type="predicted"/>
<dbReference type="SUPFAM" id="SSF52266">
    <property type="entry name" value="SGNH hydrolase"/>
    <property type="match status" value="1"/>
</dbReference>
<reference evidence="5" key="2">
    <citation type="submission" date="2022-07" db="EMBL/GenBank/DDBJ databases">
        <authorList>
            <person name="Goncalves M.F.M."/>
            <person name="Hilario S."/>
            <person name="Van De Peer Y."/>
            <person name="Esteves A.C."/>
            <person name="Alves A."/>
        </authorList>
    </citation>
    <scope>NUCLEOTIDE SEQUENCE</scope>
    <source>
        <strain evidence="5">MUM 19.33</strain>
    </source>
</reference>
<dbReference type="GO" id="GO:0004622">
    <property type="term" value="F:phosphatidylcholine lysophospholipase activity"/>
    <property type="evidence" value="ECO:0007669"/>
    <property type="project" value="TreeGrafter"/>
</dbReference>
<keyword evidence="1 3" id="KW-0732">Signal</keyword>
<dbReference type="RefSeq" id="XP_051359159.1">
    <property type="nucleotide sequence ID" value="XM_051509893.1"/>
</dbReference>
<feature type="domain" description="SGNH hydrolase-type esterase" evidence="4">
    <location>
        <begin position="56"/>
        <end position="201"/>
    </location>
</feature>
<feature type="region of interest" description="Disordered" evidence="2">
    <location>
        <begin position="883"/>
        <end position="915"/>
    </location>
</feature>
<reference evidence="5" key="1">
    <citation type="journal article" date="2021" name="J Fungi (Basel)">
        <title>Genomic and Metabolomic Analyses of the Marine Fungus Emericellopsis cladophorae: Insights into Saltwater Adaptability Mechanisms and Its Biosynthetic Potential.</title>
        <authorList>
            <person name="Goncalves M.F.M."/>
            <person name="Hilario S."/>
            <person name="Van de Peer Y."/>
            <person name="Esteves A.C."/>
            <person name="Alves A."/>
        </authorList>
    </citation>
    <scope>NUCLEOTIDE SEQUENCE</scope>
    <source>
        <strain evidence="5">MUM 19.33</strain>
    </source>
</reference>
<dbReference type="EMBL" id="JAGIXG020000074">
    <property type="protein sequence ID" value="KAI6778303.1"/>
    <property type="molecule type" value="Genomic_DNA"/>
</dbReference>
<dbReference type="InterPro" id="IPR028994">
    <property type="entry name" value="Integrin_alpha_N"/>
</dbReference>
<evidence type="ECO:0000259" key="4">
    <source>
        <dbReference type="Pfam" id="PF13472"/>
    </source>
</evidence>
<protein>
    <submittedName>
        <fullName evidence="5">Carbohydrate esterase family 3 protein</fullName>
    </submittedName>
</protein>
<name>A0A9P9XV05_9HYPO</name>
<dbReference type="PANTHER" id="PTHR30383">
    <property type="entry name" value="THIOESTERASE 1/PROTEASE 1/LYSOPHOSPHOLIPASE L1"/>
    <property type="match status" value="1"/>
</dbReference>
<dbReference type="Gene3D" id="3.40.50.1110">
    <property type="entry name" value="SGNH hydrolase"/>
    <property type="match status" value="1"/>
</dbReference>
<sequence length="1379" mass="152609">MKLSATLAGFGLGVFTLLGSVAAHPFSPDTTSLSGLGNHLSRRADPGEFYLRIMPLGASITAGDFSQDNGKNGYRKFTRDKLRSDGWDVNMVGNFNSGSMSDNDHEGVSGDRVDQVEDRARGSCRVWLPNVVLINAGTNDANQNWDVDRTGLRMQELINTIIAEVPDAVIVLSTLLPTSNGESQARVNRINDQYRQVLREFVPVDEDGQEEPNPSIKVVLADMASFLTLDDIHDGIHPDIEGEKKMAAVWVWAINYANEKGWITEPTDSGKFDDAQPSRTCRKELGSGAFDYRSGRQVLYARAGEIKNDGTYRHSGIPRDDRAGDIPDVEDDGSLWFAQLVNRGGAHKLGEIDEMIVAKSDSSTSDSSPRKFTMFVNYGGATFPEQHEITVPDSCSNEAIRWGDLNGDGLDDFICIFANGEMHASLNEGGNPPTFRQLGLYKSPELGKGRDRVRLGDIDGDGRLDYCVMPDTGDVHCWRNGGLGAKAAYWQDLGSGGPVFTAKGMGDMRGVQFVDINNDGRYDWLWMSTTGRVTTWINQRGSGKGMVPSWLKAANDGITHGGMGTDIGDNREHVRFGRLWDGRPSYIHWEIDDGHLTFDVWENRGSGGKHQKGDGIFWGDVTGSGFDDYVWIRSNGEVTVFPNVYDQSTSSDRYYREDTNAWGLPSATLNTGLDRRALHVGDWDGDGKADIIGVDRETGGVKIWYSNWDGTNFNWDPQDHRSTTNGWCTEGWGLLPGDHGAHFADVTGSKKVDYLCMKPDGTTTAWLRDFSDRPWRNVGQVKYTEDLDRANFRFADIDGDGKADMVHTDKFTGNARVWYAVGERSDPENNGGSAMEWERPQLLFSGAARGEDTFFPELSGQGRGDMVWIDPTSAHAWISFNSCAAGGDDGEETPADPGLPEYNPPDNPGPGPGDSWFCDGNAGTWDEDMWFAHGVGTWFLQRSESYYAVDRDWPRNEGSEEIEGVPRIIAKFDGFNQDDIWNWPASCRDISMTCTLDEDHLSDDDKCPRHEERAFVLWSLRNVARNLQHFYEVFYRGLFLADFDVPGSAEDFVDGGAGDIGLETAGLLTVAAGMFTSLGAVAAPGAGVALNTFAGIVTMAAGMAGGTSGPPEDVRFSNFADISTLLGDLGEWFGERMGAYFDDLLSRTPSDDDFDEGMRLARLLQDGGFANQDSVVDTSATDIRNVIFASIISEIWNAQQVAIIKWSNDGWVANDWGFSPCYGDQEDLGMGSHIACVNERNFAIGRFDKPGDRNPWARNWPDVGQDEDTLGKYDLNHVEVINAAERMQERAQSYKPRRDFDALKDVFEDIQNDPTAADRLNRLKQINVPVCDMDLVDDPDMTWPTIGYCQEDTRSRGCFWELIDKNCKKLSLGGMQWPY</sequence>
<evidence type="ECO:0000256" key="1">
    <source>
        <dbReference type="ARBA" id="ARBA00022729"/>
    </source>
</evidence>
<dbReference type="InterPro" id="IPR013830">
    <property type="entry name" value="SGNH_hydro"/>
</dbReference>
<comment type="caution">
    <text evidence="5">The sequence shown here is derived from an EMBL/GenBank/DDBJ whole genome shotgun (WGS) entry which is preliminary data.</text>
</comment>
<dbReference type="CDD" id="cd01833">
    <property type="entry name" value="XynB_like"/>
    <property type="match status" value="1"/>
</dbReference>
<dbReference type="OrthoDB" id="3915838at2759"/>
<dbReference type="Proteomes" id="UP001055219">
    <property type="component" value="Unassembled WGS sequence"/>
</dbReference>
<feature type="compositionally biased region" description="Pro residues" evidence="2">
    <location>
        <begin position="902"/>
        <end position="911"/>
    </location>
</feature>
<dbReference type="GeneID" id="75834952"/>